<dbReference type="Gene3D" id="3.30.420.10">
    <property type="entry name" value="Ribonuclease H-like superfamily/Ribonuclease H"/>
    <property type="match status" value="1"/>
</dbReference>
<proteinExistence type="predicted"/>
<comment type="caution">
    <text evidence="1">The sequence shown here is derived from an EMBL/GenBank/DDBJ whole genome shotgun (WGS) entry which is preliminary data.</text>
</comment>
<dbReference type="SUPFAM" id="SSF53098">
    <property type="entry name" value="Ribonuclease H-like"/>
    <property type="match status" value="1"/>
</dbReference>
<dbReference type="GO" id="GO:0003676">
    <property type="term" value="F:nucleic acid binding"/>
    <property type="evidence" value="ECO:0007669"/>
    <property type="project" value="InterPro"/>
</dbReference>
<dbReference type="InterPro" id="IPR012337">
    <property type="entry name" value="RNaseH-like_sf"/>
</dbReference>
<dbReference type="Proteomes" id="UP000236291">
    <property type="component" value="Unassembled WGS sequence"/>
</dbReference>
<protein>
    <recommendedName>
        <fullName evidence="3">3'-5' exonuclease domain-containing protein</fullName>
    </recommendedName>
</protein>
<evidence type="ECO:0000313" key="2">
    <source>
        <dbReference type="Proteomes" id="UP000236291"/>
    </source>
</evidence>
<dbReference type="EMBL" id="ASHM01028239">
    <property type="protein sequence ID" value="PNX74901.1"/>
    <property type="molecule type" value="Genomic_DNA"/>
</dbReference>
<reference evidence="1 2" key="1">
    <citation type="journal article" date="2014" name="Am. J. Bot.">
        <title>Genome assembly and annotation for red clover (Trifolium pratense; Fabaceae).</title>
        <authorList>
            <person name="Istvanek J."/>
            <person name="Jaros M."/>
            <person name="Krenek A."/>
            <person name="Repkova J."/>
        </authorList>
    </citation>
    <scope>NUCLEOTIDE SEQUENCE [LARGE SCALE GENOMIC DNA]</scope>
    <source>
        <strain evidence="2">cv. Tatra</strain>
        <tissue evidence="1">Young leaves</tissue>
    </source>
</reference>
<dbReference type="AlphaFoldDB" id="A0A2K3L8P2"/>
<dbReference type="InterPro" id="IPR036397">
    <property type="entry name" value="RNaseH_sf"/>
</dbReference>
<accession>A0A2K3L8P2</accession>
<organism evidence="1 2">
    <name type="scientific">Trifolium pratense</name>
    <name type="common">Red clover</name>
    <dbReference type="NCBI Taxonomy" id="57577"/>
    <lineage>
        <taxon>Eukaryota</taxon>
        <taxon>Viridiplantae</taxon>
        <taxon>Streptophyta</taxon>
        <taxon>Embryophyta</taxon>
        <taxon>Tracheophyta</taxon>
        <taxon>Spermatophyta</taxon>
        <taxon>Magnoliopsida</taxon>
        <taxon>eudicotyledons</taxon>
        <taxon>Gunneridae</taxon>
        <taxon>Pentapetalae</taxon>
        <taxon>rosids</taxon>
        <taxon>fabids</taxon>
        <taxon>Fabales</taxon>
        <taxon>Fabaceae</taxon>
        <taxon>Papilionoideae</taxon>
        <taxon>50 kb inversion clade</taxon>
        <taxon>NPAAA clade</taxon>
        <taxon>Hologalegina</taxon>
        <taxon>IRL clade</taxon>
        <taxon>Trifolieae</taxon>
        <taxon>Trifolium</taxon>
    </lineage>
</organism>
<evidence type="ECO:0000313" key="1">
    <source>
        <dbReference type="EMBL" id="PNX74901.1"/>
    </source>
</evidence>
<sequence length="113" mass="13044">MRRSPVPHFSAFSGQYISLLIFLLDSACKFTRFLNKEHRSKLLSSEHHLEMYIDPTDLGFIDAEFDNCSVEGMIEKCLAYKVDLREEIKTSDWSVQTLSDDQILYACVEVNCV</sequence>
<evidence type="ECO:0008006" key="3">
    <source>
        <dbReference type="Google" id="ProtNLM"/>
    </source>
</evidence>
<gene>
    <name evidence="1" type="ORF">L195_g030830</name>
</gene>
<name>A0A2K3L8P2_TRIPR</name>
<reference evidence="1 2" key="2">
    <citation type="journal article" date="2017" name="Front. Plant Sci.">
        <title>Gene Classification and Mining of Molecular Markers Useful in Red Clover (Trifolium pratense) Breeding.</title>
        <authorList>
            <person name="Istvanek J."/>
            <person name="Dluhosova J."/>
            <person name="Dluhos P."/>
            <person name="Patkova L."/>
            <person name="Nedelnik J."/>
            <person name="Repkova J."/>
        </authorList>
    </citation>
    <scope>NUCLEOTIDE SEQUENCE [LARGE SCALE GENOMIC DNA]</scope>
    <source>
        <strain evidence="2">cv. Tatra</strain>
        <tissue evidence="1">Young leaves</tissue>
    </source>
</reference>